<evidence type="ECO:0000256" key="4">
    <source>
        <dbReference type="ARBA" id="ARBA00023163"/>
    </source>
</evidence>
<evidence type="ECO:0000256" key="5">
    <source>
        <dbReference type="ARBA" id="ARBA00023242"/>
    </source>
</evidence>
<reference evidence="6" key="1">
    <citation type="journal article" date="2020" name="Stud. Mycol.">
        <title>101 Dothideomycetes genomes: a test case for predicting lifestyles and emergence of pathogens.</title>
        <authorList>
            <person name="Haridas S."/>
            <person name="Albert R."/>
            <person name="Binder M."/>
            <person name="Bloem J."/>
            <person name="Labutti K."/>
            <person name="Salamov A."/>
            <person name="Andreopoulos B."/>
            <person name="Baker S."/>
            <person name="Barry K."/>
            <person name="Bills G."/>
            <person name="Bluhm B."/>
            <person name="Cannon C."/>
            <person name="Castanera R."/>
            <person name="Culley D."/>
            <person name="Daum C."/>
            <person name="Ezra D."/>
            <person name="Gonzalez J."/>
            <person name="Henrissat B."/>
            <person name="Kuo A."/>
            <person name="Liang C."/>
            <person name="Lipzen A."/>
            <person name="Lutzoni F."/>
            <person name="Magnuson J."/>
            <person name="Mondo S."/>
            <person name="Nolan M."/>
            <person name="Ohm R."/>
            <person name="Pangilinan J."/>
            <person name="Park H.-J."/>
            <person name="Ramirez L."/>
            <person name="Alfaro M."/>
            <person name="Sun H."/>
            <person name="Tritt A."/>
            <person name="Yoshinaga Y."/>
            <person name="Zwiers L.-H."/>
            <person name="Turgeon B."/>
            <person name="Goodwin S."/>
            <person name="Spatafora J."/>
            <person name="Crous P."/>
            <person name="Grigoriev I."/>
        </authorList>
    </citation>
    <scope>NUCLEOTIDE SEQUENCE</scope>
    <source>
        <strain evidence="6">CBS 122681</strain>
    </source>
</reference>
<accession>A0A6A6TMI1</accession>
<keyword evidence="7" id="KW-1185">Reference proteome</keyword>
<gene>
    <name evidence="6" type="ORF">K491DRAFT_589145</name>
</gene>
<dbReference type="AlphaFoldDB" id="A0A6A6TMI1"/>
<dbReference type="OrthoDB" id="5326237at2759"/>
<protein>
    <recommendedName>
        <fullName evidence="8">Mediator complex subunit 27</fullName>
    </recommendedName>
</protein>
<evidence type="ECO:0000313" key="7">
    <source>
        <dbReference type="Proteomes" id="UP000799324"/>
    </source>
</evidence>
<evidence type="ECO:0000256" key="2">
    <source>
        <dbReference type="ARBA" id="ARBA00008048"/>
    </source>
</evidence>
<keyword evidence="3" id="KW-0805">Transcription regulation</keyword>
<dbReference type="GO" id="GO:0016592">
    <property type="term" value="C:mediator complex"/>
    <property type="evidence" value="ECO:0007669"/>
    <property type="project" value="InterPro"/>
</dbReference>
<keyword evidence="5" id="KW-0539">Nucleus</keyword>
<evidence type="ECO:0008006" key="8">
    <source>
        <dbReference type="Google" id="ProtNLM"/>
    </source>
</evidence>
<proteinExistence type="inferred from homology"/>
<evidence type="ECO:0000256" key="1">
    <source>
        <dbReference type="ARBA" id="ARBA00004123"/>
    </source>
</evidence>
<organism evidence="6 7">
    <name type="scientific">Lophiostoma macrostomum CBS 122681</name>
    <dbReference type="NCBI Taxonomy" id="1314788"/>
    <lineage>
        <taxon>Eukaryota</taxon>
        <taxon>Fungi</taxon>
        <taxon>Dikarya</taxon>
        <taxon>Ascomycota</taxon>
        <taxon>Pezizomycotina</taxon>
        <taxon>Dothideomycetes</taxon>
        <taxon>Pleosporomycetidae</taxon>
        <taxon>Pleosporales</taxon>
        <taxon>Lophiostomataceae</taxon>
        <taxon>Lophiostoma</taxon>
    </lineage>
</organism>
<evidence type="ECO:0000313" key="6">
    <source>
        <dbReference type="EMBL" id="KAF2660531.1"/>
    </source>
</evidence>
<name>A0A6A6TMI1_9PLEO</name>
<dbReference type="Proteomes" id="UP000799324">
    <property type="component" value="Unassembled WGS sequence"/>
</dbReference>
<dbReference type="EMBL" id="MU004299">
    <property type="protein sequence ID" value="KAF2660531.1"/>
    <property type="molecule type" value="Genomic_DNA"/>
</dbReference>
<dbReference type="Pfam" id="PF11571">
    <property type="entry name" value="Med27"/>
    <property type="match status" value="1"/>
</dbReference>
<comment type="subcellular location">
    <subcellularLocation>
        <location evidence="1">Nucleus</location>
    </subcellularLocation>
</comment>
<keyword evidence="4" id="KW-0804">Transcription</keyword>
<evidence type="ECO:0000256" key="3">
    <source>
        <dbReference type="ARBA" id="ARBA00023015"/>
    </source>
</evidence>
<dbReference type="InterPro" id="IPR021627">
    <property type="entry name" value="Mediator_Med27"/>
</dbReference>
<comment type="similarity">
    <text evidence="2">Belongs to the Mediator complex subunit 27 family.</text>
</comment>
<sequence length="287" mass="31551">MALSDAPAAPGAGWDESQCKAGLAQLEGLQEQLDDLRLTIHRVVQPLSAPLTNNPALFEVYKNAVVGSQNNIKSFRTHWKSPDVQNILEHSNNSFAANTDLSPSAQVPRYGWKQNQVTELEPSGRNKDDAQISDDTLGNLDKDEIGRLLDAFQKSNPAIQIATKDDNRDLMIQFVTNSMKLKFHVTISPDANAKGKLTAECLGTTKPFTSISNCVVSRSRPNDLKYLLDMIAAYKTVKGTTCAKCSKMLDQSVQMPTARRSKQVTADDGSQQVKWEPFHEGCIEGDS</sequence>